<dbReference type="InterPro" id="IPR002586">
    <property type="entry name" value="CobQ/CobB/MinD/ParA_Nub-bd_dom"/>
</dbReference>
<sequence length="667" mass="71219">MAVQPRIFGLPAKRRAYTGESHQQARQRLVQQRQQGGGPLVPDTSGGQAAFEAEVLSLTAAAVGPHHPADLGGAYGISAVSPTATGLDLTMTDLGIADLVEAILPRALPAKDSSAAALYRVTGLPGLRYVPLTRGRIRLYRLGHDGDIVLVDGARTWRHAADALAAGLPAGAIECWTHDELTDAEFGAAPSSPVDILAWSRVLRRIALWRKTDLVDLSRRFPSPQQIAGPHPDLLADGDGRTPIGRTVAIVSRKGGLGRSALLLQAAAVWAQQGLRVLIADLDEQGTLTHSTAGRNQERDPAPWSGVRGEAVLHRGPTGGELRIVPGPSDGPQGPGERWRHALEAAKSYADLILLDTGPLNATPDAAFATDMADAVVICFPYPPGHYDSRYTEPQLSPGDHSQYPAPMLAWLTEGFRTFVAYCEESEGEHEAAIELLRLAARRTEYTGEPLDLAFQALAEDFESEDDAELVREYYRGISLDLLDRDLVQTLQAPFLQAVEDSGRGQFGADWDPDGWRATLLTVSITEAQVSNDVPAPSFSTPEADGSTDTGRGERDDLVDDGQVIADVNRLVKQFGTYSGTLAGAVVAAVPVGPRALPKEAAAQLTRLANDFSCPIMPHLVVGRGHGTVQSALESGELLAVTRPNHATARAWRSVADSLLPRITATP</sequence>
<name>A0A1R0KUA9_9PSEU</name>
<dbReference type="PANTHER" id="PTHR13696:SF99">
    <property type="entry name" value="COBYRINIC ACID AC-DIAMIDE SYNTHASE"/>
    <property type="match status" value="1"/>
</dbReference>
<dbReference type="AlphaFoldDB" id="A0A1R0KUA9"/>
<dbReference type="Proteomes" id="UP000187486">
    <property type="component" value="Unassembled WGS sequence"/>
</dbReference>
<dbReference type="InterPro" id="IPR050678">
    <property type="entry name" value="DNA_Partitioning_ATPase"/>
</dbReference>
<accession>A0A1R0KUA9</accession>
<evidence type="ECO:0000256" key="1">
    <source>
        <dbReference type="SAM" id="MobiDB-lite"/>
    </source>
</evidence>
<evidence type="ECO:0000313" key="3">
    <source>
        <dbReference type="EMBL" id="OLZ51691.1"/>
    </source>
</evidence>
<feature type="region of interest" description="Disordered" evidence="1">
    <location>
        <begin position="316"/>
        <end position="336"/>
    </location>
</feature>
<comment type="caution">
    <text evidence="3">The sequence shown here is derived from an EMBL/GenBank/DDBJ whole genome shotgun (WGS) entry which is preliminary data.</text>
</comment>
<dbReference type="PANTHER" id="PTHR13696">
    <property type="entry name" value="P-LOOP CONTAINING NUCLEOSIDE TRIPHOSPHATE HYDROLASE"/>
    <property type="match status" value="1"/>
</dbReference>
<proteinExistence type="predicted"/>
<protein>
    <recommendedName>
        <fullName evidence="2">CobQ/CobB/MinD/ParA nucleotide binding domain-containing protein</fullName>
    </recommendedName>
</protein>
<feature type="region of interest" description="Disordered" evidence="1">
    <location>
        <begin position="532"/>
        <end position="558"/>
    </location>
</feature>
<organism evidence="3 4">
    <name type="scientific">Amycolatopsis coloradensis</name>
    <dbReference type="NCBI Taxonomy" id="76021"/>
    <lineage>
        <taxon>Bacteria</taxon>
        <taxon>Bacillati</taxon>
        <taxon>Actinomycetota</taxon>
        <taxon>Actinomycetes</taxon>
        <taxon>Pseudonocardiales</taxon>
        <taxon>Pseudonocardiaceae</taxon>
        <taxon>Amycolatopsis</taxon>
    </lineage>
</organism>
<gene>
    <name evidence="3" type="ORF">BS329_15615</name>
</gene>
<dbReference type="SUPFAM" id="SSF52540">
    <property type="entry name" value="P-loop containing nucleoside triphosphate hydrolases"/>
    <property type="match status" value="1"/>
</dbReference>
<evidence type="ECO:0000259" key="2">
    <source>
        <dbReference type="Pfam" id="PF01656"/>
    </source>
</evidence>
<evidence type="ECO:0000313" key="4">
    <source>
        <dbReference type="Proteomes" id="UP000187486"/>
    </source>
</evidence>
<dbReference type="EMBL" id="MQUQ01000007">
    <property type="protein sequence ID" value="OLZ51691.1"/>
    <property type="molecule type" value="Genomic_DNA"/>
</dbReference>
<dbReference type="Pfam" id="PF01656">
    <property type="entry name" value="CbiA"/>
    <property type="match status" value="1"/>
</dbReference>
<dbReference type="InterPro" id="IPR027417">
    <property type="entry name" value="P-loop_NTPase"/>
</dbReference>
<dbReference type="STRING" id="76021.BS329_15615"/>
<dbReference type="Gene3D" id="3.40.50.300">
    <property type="entry name" value="P-loop containing nucleotide triphosphate hydrolases"/>
    <property type="match status" value="1"/>
</dbReference>
<keyword evidence="4" id="KW-1185">Reference proteome</keyword>
<dbReference type="RefSeq" id="WP_076161343.1">
    <property type="nucleotide sequence ID" value="NZ_MQUQ01000007.1"/>
</dbReference>
<feature type="domain" description="CobQ/CobB/MinD/ParA nucleotide binding" evidence="2">
    <location>
        <begin position="248"/>
        <end position="454"/>
    </location>
</feature>
<reference evidence="3 4" key="1">
    <citation type="submission" date="2016-01" db="EMBL/GenBank/DDBJ databases">
        <title>Amycolatopsis coloradensis genome sequencing and assembly.</title>
        <authorList>
            <person name="Mayilraj S."/>
        </authorList>
    </citation>
    <scope>NUCLEOTIDE SEQUENCE [LARGE SCALE GENOMIC DNA]</scope>
    <source>
        <strain evidence="3 4">DSM 44225</strain>
    </source>
</reference>
<dbReference type="OrthoDB" id="3660677at2"/>